<evidence type="ECO:0000313" key="2">
    <source>
        <dbReference type="EMBL" id="CAJ1927457.1"/>
    </source>
</evidence>
<evidence type="ECO:0000256" key="1">
    <source>
        <dbReference type="SAM" id="MobiDB-lite"/>
    </source>
</evidence>
<organism evidence="2 3">
    <name type="scientific">Cylindrotheca closterium</name>
    <dbReference type="NCBI Taxonomy" id="2856"/>
    <lineage>
        <taxon>Eukaryota</taxon>
        <taxon>Sar</taxon>
        <taxon>Stramenopiles</taxon>
        <taxon>Ochrophyta</taxon>
        <taxon>Bacillariophyta</taxon>
        <taxon>Bacillariophyceae</taxon>
        <taxon>Bacillariophycidae</taxon>
        <taxon>Bacillariales</taxon>
        <taxon>Bacillariaceae</taxon>
        <taxon>Cylindrotheca</taxon>
    </lineage>
</organism>
<name>A0AAD2CM52_9STRA</name>
<dbReference type="Proteomes" id="UP001295423">
    <property type="component" value="Unassembled WGS sequence"/>
</dbReference>
<sequence>MIARSTQKKIAKVGASIGTKANAVLVPVPKTAPNVANIEKRKQSDSQDGNNKKARKFEIRSAAQGASAGPAAAAAAATVTITATAKRRKRKKAAIATSAAGRRLKKTTTKVVAAASNKANFVVEKRHQSDRQHDGDKRVPEKAKKVAAGAGGAAVDSMQKAAMIVPASRAVGAAISREKQSAMKKKVQLKKGSGKKLQGDNNATKEANPRVVDIGRAQVEQHAGVPIMPYNLRHPIGPRPPSLKEQKKMRDEKKKLLKTMRDELGVLLPDIDSKIVVAQERVHWDRSMKDGDGTRITEKILEAAAFIEDFDEEKDDDGTFFEKYEIDMLDVDDPLYCPDEIRGLRYETEQEDNEDPKFTVYCGPQEKETIIKGCRMERLKPYLSKGYLYSCQLQGELAKAKGPYQERYLIPIGDSNLDKVPDHCLCKFGSNGRSLSPLPFQQNDKAFCLGYCLANVLFYLKLDKSAQKHFRCQETTCRNFKHSAAVSKGNWNHIFGRGQAHVGWNSKTEND</sequence>
<gene>
    <name evidence="2" type="ORF">CYCCA115_LOCUS1311</name>
</gene>
<dbReference type="AlphaFoldDB" id="A0AAD2CM52"/>
<dbReference type="EMBL" id="CAKOGP040000015">
    <property type="protein sequence ID" value="CAJ1927457.1"/>
    <property type="molecule type" value="Genomic_DNA"/>
</dbReference>
<evidence type="ECO:0000313" key="3">
    <source>
        <dbReference type="Proteomes" id="UP001295423"/>
    </source>
</evidence>
<comment type="caution">
    <text evidence="2">The sequence shown here is derived from an EMBL/GenBank/DDBJ whole genome shotgun (WGS) entry which is preliminary data.</text>
</comment>
<reference evidence="2" key="1">
    <citation type="submission" date="2023-08" db="EMBL/GenBank/DDBJ databases">
        <authorList>
            <person name="Audoor S."/>
            <person name="Bilcke G."/>
        </authorList>
    </citation>
    <scope>NUCLEOTIDE SEQUENCE</scope>
</reference>
<accession>A0AAD2CM52</accession>
<protein>
    <submittedName>
        <fullName evidence="2">Uncharacterized protein</fullName>
    </submittedName>
</protein>
<feature type="region of interest" description="Disordered" evidence="1">
    <location>
        <begin position="30"/>
        <end position="56"/>
    </location>
</feature>
<feature type="region of interest" description="Disordered" evidence="1">
    <location>
        <begin position="182"/>
        <end position="205"/>
    </location>
</feature>
<feature type="compositionally biased region" description="Basic residues" evidence="1">
    <location>
        <begin position="182"/>
        <end position="194"/>
    </location>
</feature>
<keyword evidence="3" id="KW-1185">Reference proteome</keyword>
<proteinExistence type="predicted"/>